<evidence type="ECO:0000256" key="9">
    <source>
        <dbReference type="ARBA" id="ARBA00023170"/>
    </source>
</evidence>
<keyword evidence="8 15" id="KW-0472">Membrane</keyword>
<proteinExistence type="predicted"/>
<evidence type="ECO:0000256" key="15">
    <source>
        <dbReference type="SAM" id="Phobius"/>
    </source>
</evidence>
<dbReference type="InterPro" id="IPR028082">
    <property type="entry name" value="Peripla_BP_I"/>
</dbReference>
<evidence type="ECO:0000256" key="8">
    <source>
        <dbReference type="ARBA" id="ARBA00023136"/>
    </source>
</evidence>
<keyword evidence="13" id="KW-0407">Ion channel</keyword>
<dbReference type="SMART" id="SM00918">
    <property type="entry name" value="Lig_chan-Glu_bd"/>
    <property type="match status" value="1"/>
</dbReference>
<dbReference type="Pfam" id="PF01094">
    <property type="entry name" value="ANF_receptor"/>
    <property type="match status" value="1"/>
</dbReference>
<reference evidence="18" key="1">
    <citation type="submission" date="2022-11" db="EMBL/GenBank/DDBJ databases">
        <title>Centuries of genome instability and evolution in soft-shell clam transmissible cancer (bioRxiv).</title>
        <authorList>
            <person name="Hart S.F.M."/>
            <person name="Yonemitsu M.A."/>
            <person name="Giersch R.M."/>
            <person name="Beal B.F."/>
            <person name="Arriagada G."/>
            <person name="Davis B.W."/>
            <person name="Ostrander E.A."/>
            <person name="Goff S.P."/>
            <person name="Metzger M.J."/>
        </authorList>
    </citation>
    <scope>NUCLEOTIDE SEQUENCE</scope>
    <source>
        <strain evidence="18">MELC-2E11</strain>
        <tissue evidence="18">Siphon/mantle</tissue>
    </source>
</reference>
<dbReference type="Pfam" id="PF00060">
    <property type="entry name" value="Lig_chan"/>
    <property type="match status" value="1"/>
</dbReference>
<dbReference type="Proteomes" id="UP001164746">
    <property type="component" value="Chromosome 13"/>
</dbReference>
<dbReference type="SUPFAM" id="SSF53850">
    <property type="entry name" value="Periplasmic binding protein-like II"/>
    <property type="match status" value="1"/>
</dbReference>
<dbReference type="Gene3D" id="1.10.287.70">
    <property type="match status" value="1"/>
</dbReference>
<name>A0ABY7FQD7_MYAAR</name>
<evidence type="ECO:0000259" key="17">
    <source>
        <dbReference type="SMART" id="SM00918"/>
    </source>
</evidence>
<evidence type="ECO:0000256" key="14">
    <source>
        <dbReference type="ARBA" id="ARBA00034100"/>
    </source>
</evidence>
<comment type="subcellular location">
    <subcellularLocation>
        <location evidence="1">Cell membrane</location>
        <topology evidence="1">Multi-pass membrane protein</topology>
    </subcellularLocation>
    <subcellularLocation>
        <location evidence="14">Postsynaptic cell membrane</location>
    </subcellularLocation>
</comment>
<feature type="non-terminal residue" evidence="18">
    <location>
        <position position="542"/>
    </location>
</feature>
<feature type="transmembrane region" description="Helical" evidence="15">
    <location>
        <begin position="435"/>
        <end position="453"/>
    </location>
</feature>
<keyword evidence="11" id="KW-0628">Postsynaptic cell membrane</keyword>
<dbReference type="InterPro" id="IPR015683">
    <property type="entry name" value="Ionotropic_Glu_rcpt"/>
</dbReference>
<dbReference type="SMART" id="SM00079">
    <property type="entry name" value="PBPe"/>
    <property type="match status" value="1"/>
</dbReference>
<keyword evidence="10" id="KW-0325">Glycoprotein</keyword>
<dbReference type="InterPro" id="IPR001828">
    <property type="entry name" value="ANF_lig-bd_rcpt"/>
</dbReference>
<evidence type="ECO:0000256" key="5">
    <source>
        <dbReference type="ARBA" id="ARBA00022989"/>
    </source>
</evidence>
<accession>A0ABY7FQD7</accession>
<dbReference type="Pfam" id="PF10613">
    <property type="entry name" value="Lig_chan-Glu_bd"/>
    <property type="match status" value="1"/>
</dbReference>
<evidence type="ECO:0000256" key="4">
    <source>
        <dbReference type="ARBA" id="ARBA00022692"/>
    </source>
</evidence>
<evidence type="ECO:0000256" key="3">
    <source>
        <dbReference type="ARBA" id="ARBA00022475"/>
    </source>
</evidence>
<protein>
    <submittedName>
        <fullName evidence="18">NMD3A-like protein</fullName>
    </submittedName>
</protein>
<evidence type="ECO:0000256" key="1">
    <source>
        <dbReference type="ARBA" id="ARBA00004651"/>
    </source>
</evidence>
<keyword evidence="9" id="KW-0675">Receptor</keyword>
<dbReference type="Gene3D" id="3.40.50.2300">
    <property type="match status" value="1"/>
</dbReference>
<evidence type="ECO:0000256" key="10">
    <source>
        <dbReference type="ARBA" id="ARBA00023180"/>
    </source>
</evidence>
<feature type="domain" description="Ionotropic glutamate receptor C-terminal" evidence="16">
    <location>
        <begin position="317"/>
        <end position="510"/>
    </location>
</feature>
<keyword evidence="6" id="KW-0770">Synapse</keyword>
<evidence type="ECO:0000256" key="7">
    <source>
        <dbReference type="ARBA" id="ARBA00023065"/>
    </source>
</evidence>
<keyword evidence="12" id="KW-1071">Ligand-gated ion channel</keyword>
<evidence type="ECO:0000259" key="16">
    <source>
        <dbReference type="SMART" id="SM00079"/>
    </source>
</evidence>
<dbReference type="InterPro" id="IPR001508">
    <property type="entry name" value="Iono_Glu_rcpt_met"/>
</dbReference>
<feature type="transmembrane region" description="Helical" evidence="15">
    <location>
        <begin position="473"/>
        <end position="490"/>
    </location>
</feature>
<dbReference type="EMBL" id="CP111024">
    <property type="protein sequence ID" value="WAR23822.1"/>
    <property type="molecule type" value="Genomic_DNA"/>
</dbReference>
<dbReference type="PANTHER" id="PTHR18966">
    <property type="entry name" value="IONOTROPIC GLUTAMATE RECEPTOR"/>
    <property type="match status" value="1"/>
</dbReference>
<evidence type="ECO:0000256" key="13">
    <source>
        <dbReference type="ARBA" id="ARBA00023303"/>
    </source>
</evidence>
<dbReference type="PRINTS" id="PR00177">
    <property type="entry name" value="NMDARECEPTOR"/>
</dbReference>
<dbReference type="Gene3D" id="3.40.190.10">
    <property type="entry name" value="Periplasmic binding protein-like II"/>
    <property type="match status" value="1"/>
</dbReference>
<sequence>AHNPLLLMLRPSQADQAKAYLQFFQANFWFNLILIVQDSLLSDGFYEQMKKNVTDASKWNINTKIIPESFDAKKLQSLATSLLQKEPKIVVIHADLSLVQRIFQSFYDANVTSLNHAWFITDSSLTRDYEYMSTFPTGTLSIVPNYAINIDDVILDGTNFLIKSVIQAPHETPIFRGCWNYTQSSNQHLGEKMFRILQSTTLTGRSGTIVFDNQGKLDASNFVVQNLVREDGQTPFWRRIGYIQGEDVSPFGIVWPGESITSQIAFGRKKYRIVTNPVKPFVMDESPHPDYGYCATETTCIYINNTGRNNIIHALEDYKNGVFNKSNPYVLKCCRGLSVDLLNRLASDLDFDYELYIVSDTTYGKEVNGSWNGMIRELMSGTAHMAVAAFSITRDRVKVIDFTSIYFFSGFSILYTEKQRASNMQAFLDPFAPAVWFAIIISATLTAIAMGIFEWNSPFGLNPWGKKRKQNYTLASGMTMVYSVLFGHTVKTKSPKAWPSKVMQNLWAFSCIFVIASYTANLAAFIAGKHAGIIYRSVHDSW</sequence>
<evidence type="ECO:0000256" key="2">
    <source>
        <dbReference type="ARBA" id="ARBA00022448"/>
    </source>
</evidence>
<dbReference type="InterPro" id="IPR001320">
    <property type="entry name" value="Iontro_rcpt_C"/>
</dbReference>
<keyword evidence="3" id="KW-1003">Cell membrane</keyword>
<keyword evidence="7" id="KW-0406">Ion transport</keyword>
<evidence type="ECO:0000313" key="18">
    <source>
        <dbReference type="EMBL" id="WAR23822.1"/>
    </source>
</evidence>
<keyword evidence="5 15" id="KW-1133">Transmembrane helix</keyword>
<dbReference type="SUPFAM" id="SSF53822">
    <property type="entry name" value="Periplasmic binding protein-like I"/>
    <property type="match status" value="1"/>
</dbReference>
<keyword evidence="19" id="KW-1185">Reference proteome</keyword>
<evidence type="ECO:0000256" key="12">
    <source>
        <dbReference type="ARBA" id="ARBA00023286"/>
    </source>
</evidence>
<gene>
    <name evidence="18" type="ORF">MAR_037491</name>
</gene>
<evidence type="ECO:0000256" key="11">
    <source>
        <dbReference type="ARBA" id="ARBA00023257"/>
    </source>
</evidence>
<evidence type="ECO:0000256" key="6">
    <source>
        <dbReference type="ARBA" id="ARBA00023018"/>
    </source>
</evidence>
<keyword evidence="2" id="KW-0813">Transport</keyword>
<feature type="domain" description="Ionotropic glutamate receptor L-glutamate and glycine-binding" evidence="17">
    <location>
        <begin position="328"/>
        <end position="380"/>
    </location>
</feature>
<keyword evidence="4 15" id="KW-0812">Transmembrane</keyword>
<feature type="non-terminal residue" evidence="18">
    <location>
        <position position="1"/>
    </location>
</feature>
<organism evidence="18 19">
    <name type="scientific">Mya arenaria</name>
    <name type="common">Soft-shell clam</name>
    <dbReference type="NCBI Taxonomy" id="6604"/>
    <lineage>
        <taxon>Eukaryota</taxon>
        <taxon>Metazoa</taxon>
        <taxon>Spiralia</taxon>
        <taxon>Lophotrochozoa</taxon>
        <taxon>Mollusca</taxon>
        <taxon>Bivalvia</taxon>
        <taxon>Autobranchia</taxon>
        <taxon>Heteroconchia</taxon>
        <taxon>Euheterodonta</taxon>
        <taxon>Imparidentia</taxon>
        <taxon>Neoheterodontei</taxon>
        <taxon>Myida</taxon>
        <taxon>Myoidea</taxon>
        <taxon>Myidae</taxon>
        <taxon>Mya</taxon>
    </lineage>
</organism>
<dbReference type="InterPro" id="IPR019594">
    <property type="entry name" value="Glu/Gly-bd"/>
</dbReference>
<feature type="transmembrane region" description="Helical" evidence="15">
    <location>
        <begin position="506"/>
        <end position="527"/>
    </location>
</feature>
<evidence type="ECO:0000313" key="19">
    <source>
        <dbReference type="Proteomes" id="UP001164746"/>
    </source>
</evidence>